<dbReference type="RefSeq" id="WP_122100655.1">
    <property type="nucleotide sequence ID" value="NZ_RFLY01000003.1"/>
</dbReference>
<gene>
    <name evidence="3" type="primary">tolA</name>
    <name evidence="3" type="ORF">EBB59_02925</name>
</gene>
<dbReference type="EMBL" id="RFLY01000003">
    <property type="protein sequence ID" value="RMH94133.1"/>
    <property type="molecule type" value="Genomic_DNA"/>
</dbReference>
<comment type="caution">
    <text evidence="3">The sequence shown here is derived from an EMBL/GenBank/DDBJ whole genome shotgun (WGS) entry which is preliminary data.</text>
</comment>
<dbReference type="GO" id="GO:0016020">
    <property type="term" value="C:membrane"/>
    <property type="evidence" value="ECO:0007669"/>
    <property type="project" value="InterPro"/>
</dbReference>
<dbReference type="Proteomes" id="UP000275012">
    <property type="component" value="Unassembled WGS sequence"/>
</dbReference>
<evidence type="ECO:0000256" key="1">
    <source>
        <dbReference type="SAM" id="MobiDB-lite"/>
    </source>
</evidence>
<reference evidence="3 4" key="1">
    <citation type="submission" date="2018-10" db="EMBL/GenBank/DDBJ databases">
        <title>Proposal of Lysobacter pythonis sp. nov. isolated from royal pythons (Python regius).</title>
        <authorList>
            <person name="Hans-Juergen B."/>
            <person name="Huptas C."/>
            <person name="Sandra B."/>
            <person name="Igor L."/>
            <person name="Joachim S."/>
            <person name="Siegfried S."/>
            <person name="Mareike W."/>
            <person name="Peter K."/>
        </authorList>
    </citation>
    <scope>NUCLEOTIDE SEQUENCE [LARGE SCALE GENOMIC DNA]</scope>
    <source>
        <strain evidence="3 4">4284/11</strain>
    </source>
</reference>
<evidence type="ECO:0000256" key="2">
    <source>
        <dbReference type="SAM" id="Phobius"/>
    </source>
</evidence>
<keyword evidence="2" id="KW-1133">Transmembrane helix</keyword>
<keyword evidence="2" id="KW-0472">Membrane</keyword>
<dbReference type="InterPro" id="IPR014161">
    <property type="entry name" value="Tol-Pal_TolA"/>
</dbReference>
<dbReference type="NCBIfam" id="TIGR02794">
    <property type="entry name" value="tolA_full"/>
    <property type="match status" value="1"/>
</dbReference>
<dbReference type="Pfam" id="PF13103">
    <property type="entry name" value="TonB_2"/>
    <property type="match status" value="1"/>
</dbReference>
<dbReference type="GO" id="GO:0019534">
    <property type="term" value="F:toxin transmembrane transporter activity"/>
    <property type="evidence" value="ECO:0007669"/>
    <property type="project" value="InterPro"/>
</dbReference>
<dbReference type="AlphaFoldDB" id="A0A3M2I1U2"/>
<feature type="compositionally biased region" description="Low complexity" evidence="1">
    <location>
        <begin position="198"/>
        <end position="221"/>
    </location>
</feature>
<sequence length="326" mass="35682">MRETRADTARAVAFALGLHALLAVLVFAGLHWVRKRADPAGGGPVVEAEMVDAGALSAKMRRALASRAPVEVEVTPEPLPRAMDEAVEEAPPLPQPEPEPEPQEAAVPPRPAPQAPLAQPDTREQDEARREAIDRETREREQEEKRRQEQIELQHRQAQAQAEQKRRLAARQQAEAKAKADAEAKAKADKEAREQRALELAAARAQQQADAQARVAARAAASNPGPAAGAGQGKDTRAEWLALVVGEIEKQWRRPDDIPRGQRCPIRIKLLPGGEVLSAEVQPSCPYSEQNRRTVEAAVKKASPLPLKGNEDLALRDFVVNFFPSR</sequence>
<name>A0A3M2I1U2_9GAMM</name>
<organism evidence="3 4">
    <name type="scientific">Solilutibacter pythonis</name>
    <dbReference type="NCBI Taxonomy" id="2483112"/>
    <lineage>
        <taxon>Bacteria</taxon>
        <taxon>Pseudomonadati</taxon>
        <taxon>Pseudomonadota</taxon>
        <taxon>Gammaproteobacteria</taxon>
        <taxon>Lysobacterales</taxon>
        <taxon>Lysobacteraceae</taxon>
        <taxon>Solilutibacter</taxon>
    </lineage>
</organism>
<accession>A0A3M2I1U2</accession>
<evidence type="ECO:0000313" key="4">
    <source>
        <dbReference type="Proteomes" id="UP000275012"/>
    </source>
</evidence>
<evidence type="ECO:0000313" key="3">
    <source>
        <dbReference type="EMBL" id="RMH94133.1"/>
    </source>
</evidence>
<feature type="transmembrane region" description="Helical" evidence="2">
    <location>
        <begin position="12"/>
        <end position="33"/>
    </location>
</feature>
<keyword evidence="2" id="KW-0812">Transmembrane</keyword>
<feature type="region of interest" description="Disordered" evidence="1">
    <location>
        <begin position="85"/>
        <end position="235"/>
    </location>
</feature>
<dbReference type="GO" id="GO:0043213">
    <property type="term" value="P:bacteriocin transport"/>
    <property type="evidence" value="ECO:0007669"/>
    <property type="project" value="InterPro"/>
</dbReference>
<dbReference type="OrthoDB" id="5948502at2"/>
<proteinExistence type="predicted"/>
<protein>
    <submittedName>
        <fullName evidence="3">Cell envelope integrity protein TolA</fullName>
    </submittedName>
</protein>
<dbReference type="SUPFAM" id="SSF74653">
    <property type="entry name" value="TolA/TonB C-terminal domain"/>
    <property type="match status" value="1"/>
</dbReference>
<feature type="compositionally biased region" description="Basic and acidic residues" evidence="1">
    <location>
        <begin position="174"/>
        <end position="197"/>
    </location>
</feature>
<feature type="compositionally biased region" description="Basic and acidic residues" evidence="1">
    <location>
        <begin position="121"/>
        <end position="155"/>
    </location>
</feature>
<keyword evidence="4" id="KW-1185">Reference proteome</keyword>
<dbReference type="Gene3D" id="3.30.1150.10">
    <property type="match status" value="1"/>
</dbReference>